<feature type="domain" description="Dihydroneopterin aldolase/epimerase" evidence="1">
    <location>
        <begin position="7"/>
        <end position="120"/>
    </location>
</feature>
<evidence type="ECO:0000259" key="1">
    <source>
        <dbReference type="SMART" id="SM00905"/>
    </source>
</evidence>
<sequence length="126" mass="13968">MPDSLQLQVHDLEVQVLTGVYSEETHLPQPLRISITADFECPEHFEPDTPLSASKSYLDLKHAATGALPQGVHFTLIEGVADHICDTVFISDRRVRRVEVKIVKLAIAEAGESIGITLVRERKQPS</sequence>
<reference evidence="2 3" key="1">
    <citation type="submission" date="2021-07" db="EMBL/GenBank/DDBJ databases">
        <title>Stakelama flava sp. nov., a novel endophytic bacterium isolated from branch of Kandelia candel.</title>
        <authorList>
            <person name="Tuo L."/>
        </authorList>
    </citation>
    <scope>NUCLEOTIDE SEQUENCE [LARGE SCALE GENOMIC DNA]</scope>
    <source>
        <strain evidence="2 3">CBK3Z-3</strain>
    </source>
</reference>
<dbReference type="EMBL" id="JAHWZX010000004">
    <property type="protein sequence ID" value="MBW4330499.1"/>
    <property type="molecule type" value="Genomic_DNA"/>
</dbReference>
<gene>
    <name evidence="2" type="ORF">KY084_06375</name>
</gene>
<proteinExistence type="predicted"/>
<organism evidence="2 3">
    <name type="scientific">Stakelama flava</name>
    <dbReference type="NCBI Taxonomy" id="2860338"/>
    <lineage>
        <taxon>Bacteria</taxon>
        <taxon>Pseudomonadati</taxon>
        <taxon>Pseudomonadota</taxon>
        <taxon>Alphaproteobacteria</taxon>
        <taxon>Sphingomonadales</taxon>
        <taxon>Sphingomonadaceae</taxon>
        <taxon>Stakelama</taxon>
    </lineage>
</organism>
<dbReference type="EC" id="4.1.2.25" evidence="2"/>
<name>A0ABS6XKP3_9SPHN</name>
<protein>
    <submittedName>
        <fullName evidence="2">Dihydroneopterin aldolase</fullName>
        <ecNumber evidence="2">4.1.2.25</ecNumber>
    </submittedName>
</protein>
<dbReference type="Pfam" id="PF02152">
    <property type="entry name" value="FolB"/>
    <property type="match status" value="1"/>
</dbReference>
<dbReference type="Proteomes" id="UP001197214">
    <property type="component" value="Unassembled WGS sequence"/>
</dbReference>
<dbReference type="GO" id="GO:0004150">
    <property type="term" value="F:dihydroneopterin aldolase activity"/>
    <property type="evidence" value="ECO:0007669"/>
    <property type="project" value="UniProtKB-EC"/>
</dbReference>
<dbReference type="RefSeq" id="WP_219237598.1">
    <property type="nucleotide sequence ID" value="NZ_JAHWZX010000004.1"/>
</dbReference>
<keyword evidence="2" id="KW-0456">Lyase</keyword>
<dbReference type="InterPro" id="IPR006157">
    <property type="entry name" value="FolB_dom"/>
</dbReference>
<keyword evidence="3" id="KW-1185">Reference proteome</keyword>
<evidence type="ECO:0000313" key="2">
    <source>
        <dbReference type="EMBL" id="MBW4330499.1"/>
    </source>
</evidence>
<dbReference type="NCBIfam" id="TIGR00526">
    <property type="entry name" value="folB_dom"/>
    <property type="match status" value="1"/>
</dbReference>
<comment type="caution">
    <text evidence="2">The sequence shown here is derived from an EMBL/GenBank/DDBJ whole genome shotgun (WGS) entry which is preliminary data.</text>
</comment>
<dbReference type="SMART" id="SM00905">
    <property type="entry name" value="FolB"/>
    <property type="match status" value="1"/>
</dbReference>
<accession>A0ABS6XKP3</accession>
<evidence type="ECO:0000313" key="3">
    <source>
        <dbReference type="Proteomes" id="UP001197214"/>
    </source>
</evidence>